<organism evidence="1">
    <name type="scientific">Rhizophora mucronata</name>
    <name type="common">Asiatic mangrove</name>
    <dbReference type="NCBI Taxonomy" id="61149"/>
    <lineage>
        <taxon>Eukaryota</taxon>
        <taxon>Viridiplantae</taxon>
        <taxon>Streptophyta</taxon>
        <taxon>Embryophyta</taxon>
        <taxon>Tracheophyta</taxon>
        <taxon>Spermatophyta</taxon>
        <taxon>Magnoliopsida</taxon>
        <taxon>eudicotyledons</taxon>
        <taxon>Gunneridae</taxon>
        <taxon>Pentapetalae</taxon>
        <taxon>rosids</taxon>
        <taxon>fabids</taxon>
        <taxon>Malpighiales</taxon>
        <taxon>Rhizophoraceae</taxon>
        <taxon>Rhizophora</taxon>
    </lineage>
</organism>
<sequence>MRRRRVQI</sequence>
<dbReference type="EMBL" id="GGEC01055184">
    <property type="protein sequence ID" value="MBX35668.1"/>
    <property type="molecule type" value="Transcribed_RNA"/>
</dbReference>
<proteinExistence type="predicted"/>
<protein>
    <submittedName>
        <fullName evidence="1">Uncharacterized protein</fullName>
    </submittedName>
</protein>
<evidence type="ECO:0000313" key="1">
    <source>
        <dbReference type="EMBL" id="MBX35668.1"/>
    </source>
</evidence>
<reference evidence="1" key="1">
    <citation type="submission" date="2018-02" db="EMBL/GenBank/DDBJ databases">
        <title>Rhizophora mucronata_Transcriptome.</title>
        <authorList>
            <person name="Meera S.P."/>
            <person name="Sreeshan A."/>
            <person name="Augustine A."/>
        </authorList>
    </citation>
    <scope>NUCLEOTIDE SEQUENCE</scope>
    <source>
        <tissue evidence="1">Leaf</tissue>
    </source>
</reference>
<name>A0A2P2MZP5_RHIMU</name>
<accession>A0A2P2MZP5</accession>